<name>A0A290ZE15_9PSEU</name>
<proteinExistence type="predicted"/>
<dbReference type="NCBIfam" id="NF041216">
    <property type="entry name" value="CU044_2847_fam"/>
    <property type="match status" value="1"/>
</dbReference>
<dbReference type="Pfam" id="PF19493">
    <property type="entry name" value="Trypco1"/>
    <property type="match status" value="1"/>
</dbReference>
<organism evidence="2 3">
    <name type="scientific">Actinosynnema pretiosum</name>
    <dbReference type="NCBI Taxonomy" id="42197"/>
    <lineage>
        <taxon>Bacteria</taxon>
        <taxon>Bacillati</taxon>
        <taxon>Actinomycetota</taxon>
        <taxon>Actinomycetes</taxon>
        <taxon>Pseudonocardiales</taxon>
        <taxon>Pseudonocardiaceae</taxon>
        <taxon>Actinosynnema</taxon>
    </lineage>
</organism>
<dbReference type="AlphaFoldDB" id="A0A290ZE15"/>
<dbReference type="RefSeq" id="WP_096496933.1">
    <property type="nucleotide sequence ID" value="NZ_CP023445.1"/>
</dbReference>
<dbReference type="KEGG" id="apre:CNX65_31215"/>
<reference evidence="2" key="1">
    <citation type="submission" date="2017-09" db="EMBL/GenBank/DDBJ databases">
        <title>Complete Genome Sequence of ansamitocin-producing Bacterium Actinosynnema pretiosum X47.</title>
        <authorList>
            <person name="Cao G."/>
            <person name="Zong G."/>
            <person name="Zhong C."/>
            <person name="Fu J."/>
        </authorList>
    </citation>
    <scope>NUCLEOTIDE SEQUENCE [LARGE SCALE GENOMIC DNA]</scope>
    <source>
        <strain evidence="2">X47</strain>
    </source>
</reference>
<dbReference type="InterPro" id="IPR045794">
    <property type="entry name" value="Trypco1"/>
</dbReference>
<dbReference type="EMBL" id="CP023445">
    <property type="protein sequence ID" value="ATE57212.1"/>
    <property type="molecule type" value="Genomic_DNA"/>
</dbReference>
<keyword evidence="3" id="KW-1185">Reference proteome</keyword>
<sequence>MAEYVEVRTEDGDLVPFEIDEEHDGPVRVGRRWDRTKELAEDTLEGGVELARSVAGTVAQRIGSLRSPAPDRVAVEIGLKVGASGLFAIARSTAEAHVKITVEWQRESLATVEAERDEDGEEPGGGD</sequence>
<evidence type="ECO:0000313" key="3">
    <source>
        <dbReference type="Proteomes" id="UP000218505"/>
    </source>
</evidence>
<feature type="domain" description="Trypsin-co-occurring" evidence="1">
    <location>
        <begin position="8"/>
        <end position="106"/>
    </location>
</feature>
<accession>A0A290ZE15</accession>
<dbReference type="Proteomes" id="UP000218505">
    <property type="component" value="Chromosome"/>
</dbReference>
<protein>
    <recommendedName>
        <fullName evidence="1">Trypsin-co-occurring domain-containing protein</fullName>
    </recommendedName>
</protein>
<evidence type="ECO:0000259" key="1">
    <source>
        <dbReference type="Pfam" id="PF19493"/>
    </source>
</evidence>
<gene>
    <name evidence="2" type="ORF">CNX65_31215</name>
</gene>
<evidence type="ECO:0000313" key="2">
    <source>
        <dbReference type="EMBL" id="ATE57212.1"/>
    </source>
</evidence>